<dbReference type="EMBL" id="QOQW01000002">
    <property type="protein sequence ID" value="RCK81268.1"/>
    <property type="molecule type" value="Genomic_DNA"/>
</dbReference>
<sequence length="157" mass="16916">MLVLLVTVVATGWAMIEALPLQELIDQADFIGIVEVVARRQLPPTGPKALPLIETTIKVVRPLKGTWKADIPPVFTYMGTLDGSMYIEDQPGFPAEGQQAIAFVRFEKNGRASCVNSIQGVWALHPETGAPQGMGLGKTLTDLEKAIADRAVPPVAR</sequence>
<comment type="caution">
    <text evidence="1">The sequence shown here is derived from an EMBL/GenBank/DDBJ whole genome shotgun (WGS) entry which is preliminary data.</text>
</comment>
<protein>
    <submittedName>
        <fullName evidence="1">Uncharacterized protein</fullName>
    </submittedName>
</protein>
<name>A0A367ZT06_9BACT</name>
<organism evidence="1 2">
    <name type="scientific">Candidatus Ozemobacter sibiricus</name>
    <dbReference type="NCBI Taxonomy" id="2268124"/>
    <lineage>
        <taxon>Bacteria</taxon>
        <taxon>Candidatus Ozemobacteria</taxon>
        <taxon>Candidatus Ozemobacterales</taxon>
        <taxon>Candidatus Ozemobacteraceae</taxon>
        <taxon>Candidatus Ozemobacter</taxon>
    </lineage>
</organism>
<evidence type="ECO:0000313" key="2">
    <source>
        <dbReference type="Proteomes" id="UP000252355"/>
    </source>
</evidence>
<gene>
    <name evidence="1" type="ORF">OZSIB_2137</name>
</gene>
<proteinExistence type="predicted"/>
<reference evidence="1 2" key="1">
    <citation type="submission" date="2018-05" db="EMBL/GenBank/DDBJ databases">
        <title>A metagenomic window into the 2 km-deep terrestrial subsurface aquifer revealed taxonomically and functionally diverse microbial community comprising novel uncultured bacterial lineages.</title>
        <authorList>
            <person name="Kadnikov V.V."/>
            <person name="Mardanov A.V."/>
            <person name="Beletsky A.V."/>
            <person name="Banks D."/>
            <person name="Pimenov N.V."/>
            <person name="Frank Y.A."/>
            <person name="Karnachuk O.V."/>
            <person name="Ravin N.V."/>
        </authorList>
    </citation>
    <scope>NUCLEOTIDE SEQUENCE [LARGE SCALE GENOMIC DNA]</scope>
    <source>
        <strain evidence="1">BY5</strain>
    </source>
</reference>
<evidence type="ECO:0000313" key="1">
    <source>
        <dbReference type="EMBL" id="RCK81268.1"/>
    </source>
</evidence>
<dbReference type="AlphaFoldDB" id="A0A367ZT06"/>
<accession>A0A367ZT06</accession>
<dbReference type="Proteomes" id="UP000252355">
    <property type="component" value="Unassembled WGS sequence"/>
</dbReference>